<dbReference type="Gene3D" id="1.10.287.810">
    <property type="entry name" value="Mitochondrial import inner membrane translocase subunit tim13 like domains"/>
    <property type="match status" value="1"/>
</dbReference>
<keyword evidence="10" id="KW-0143">Chaperone</keyword>
<dbReference type="PANTHER" id="PTHR13172">
    <property type="entry name" value="MITOCHONDRIAL IMPORT INNER MEMBRANE TRANSLOCASE SUBUNIT TIM9B"/>
    <property type="match status" value="1"/>
</dbReference>
<dbReference type="SUPFAM" id="SSF144122">
    <property type="entry name" value="Tim10-like"/>
    <property type="match status" value="1"/>
</dbReference>
<dbReference type="GO" id="GO:0015031">
    <property type="term" value="P:protein transport"/>
    <property type="evidence" value="ECO:0007669"/>
    <property type="project" value="UniProtKB-KW"/>
</dbReference>
<keyword evidence="13" id="KW-1185">Reference proteome</keyword>
<evidence type="ECO:0000256" key="3">
    <source>
        <dbReference type="ARBA" id="ARBA00022723"/>
    </source>
</evidence>
<dbReference type="AlphaFoldDB" id="A0A2T9YEH7"/>
<comment type="function">
    <text evidence="10">Mitochondrial intermembrane chaperone that participates in the import and insertion of some multi-pass transmembrane proteins into the mitochondrial inner membrane. Also required for the transfer of beta-barrel precursors from the TOM complex to the sorting and assembly machinery (SAM complex) of the outer membrane. Acts as a chaperone-like protein that protects the hydrophobic precursors from aggregation and guide them through the mitochondrial intermembrane space.</text>
</comment>
<reference evidence="12 13" key="1">
    <citation type="journal article" date="2018" name="MBio">
        <title>Comparative Genomics Reveals the Core Gene Toolbox for the Fungus-Insect Symbiosis.</title>
        <authorList>
            <person name="Wang Y."/>
            <person name="Stata M."/>
            <person name="Wang W."/>
            <person name="Stajich J.E."/>
            <person name="White M.M."/>
            <person name="Moncalvo J.M."/>
        </authorList>
    </citation>
    <scope>NUCLEOTIDE SEQUENCE [LARGE SCALE GENOMIC DNA]</scope>
    <source>
        <strain evidence="12 13">SWE-8-4</strain>
    </source>
</reference>
<evidence type="ECO:0000256" key="5">
    <source>
        <dbReference type="ARBA" id="ARBA00022833"/>
    </source>
</evidence>
<evidence type="ECO:0000256" key="6">
    <source>
        <dbReference type="ARBA" id="ARBA00022927"/>
    </source>
</evidence>
<comment type="caution">
    <text evidence="12">The sequence shown here is derived from an EMBL/GenBank/DDBJ whole genome shotgun (WGS) entry which is preliminary data.</text>
</comment>
<name>A0A2T9YEH7_9FUNG</name>
<comment type="subcellular location">
    <subcellularLocation>
        <location evidence="10">Mitochondrion inner membrane</location>
        <topology evidence="10">Peripheral membrane protein</topology>
        <orientation evidence="10">Intermembrane side</orientation>
    </subcellularLocation>
</comment>
<dbReference type="STRING" id="133385.A0A2T9YEH7"/>
<evidence type="ECO:0000313" key="13">
    <source>
        <dbReference type="Proteomes" id="UP000245383"/>
    </source>
</evidence>
<keyword evidence="8 10" id="KW-0496">Mitochondrion</keyword>
<evidence type="ECO:0000259" key="11">
    <source>
        <dbReference type="Pfam" id="PF02953"/>
    </source>
</evidence>
<dbReference type="Proteomes" id="UP000245383">
    <property type="component" value="Unassembled WGS sequence"/>
</dbReference>
<dbReference type="GO" id="GO:0046872">
    <property type="term" value="F:metal ion binding"/>
    <property type="evidence" value="ECO:0007669"/>
    <property type="project" value="UniProtKB-KW"/>
</dbReference>
<evidence type="ECO:0000256" key="9">
    <source>
        <dbReference type="ARBA" id="ARBA00023157"/>
    </source>
</evidence>
<keyword evidence="7 10" id="KW-0811">Translocation</keyword>
<keyword evidence="3" id="KW-0479">Metal-binding</keyword>
<keyword evidence="4 10" id="KW-0472">Membrane</keyword>
<evidence type="ECO:0000256" key="1">
    <source>
        <dbReference type="ARBA" id="ARBA00006720"/>
    </source>
</evidence>
<dbReference type="EMBL" id="MBFR01000240">
    <property type="protein sequence ID" value="PVU90736.1"/>
    <property type="molecule type" value="Genomic_DNA"/>
</dbReference>
<dbReference type="InterPro" id="IPR050673">
    <property type="entry name" value="Mito_inner_translocase_sub"/>
</dbReference>
<evidence type="ECO:0000313" key="12">
    <source>
        <dbReference type="EMBL" id="PVU90736.1"/>
    </source>
</evidence>
<evidence type="ECO:0000256" key="10">
    <source>
        <dbReference type="RuleBase" id="RU367043"/>
    </source>
</evidence>
<keyword evidence="2 10" id="KW-0813">Transport</keyword>
<dbReference type="InterPro" id="IPR004217">
    <property type="entry name" value="Tim10-like"/>
</dbReference>
<dbReference type="InterPro" id="IPR035427">
    <property type="entry name" value="Tim10-like_dom_sf"/>
</dbReference>
<comment type="similarity">
    <text evidence="1 10">Belongs to the small Tim family.</text>
</comment>
<dbReference type="Pfam" id="PF02953">
    <property type="entry name" value="zf-Tim10_DDP"/>
    <property type="match status" value="1"/>
</dbReference>
<keyword evidence="5" id="KW-0862">Zinc</keyword>
<evidence type="ECO:0000256" key="2">
    <source>
        <dbReference type="ARBA" id="ARBA00022448"/>
    </source>
</evidence>
<feature type="domain" description="Tim10-like" evidence="11">
    <location>
        <begin position="19"/>
        <end position="79"/>
    </location>
</feature>
<gene>
    <name evidence="12" type="ORF">BB561_004742</name>
</gene>
<keyword evidence="9 10" id="KW-1015">Disulfide bond</keyword>
<evidence type="ECO:0000256" key="4">
    <source>
        <dbReference type="ARBA" id="ARBA00022792"/>
    </source>
</evidence>
<dbReference type="OrthoDB" id="1551503at2759"/>
<comment type="subunit">
    <text evidence="10">Heterohexamer.</text>
</comment>
<keyword evidence="6 10" id="KW-0653">Protein transport</keyword>
<organism evidence="12 13">
    <name type="scientific">Smittium simulii</name>
    <dbReference type="NCBI Taxonomy" id="133385"/>
    <lineage>
        <taxon>Eukaryota</taxon>
        <taxon>Fungi</taxon>
        <taxon>Fungi incertae sedis</taxon>
        <taxon>Zoopagomycota</taxon>
        <taxon>Kickxellomycotina</taxon>
        <taxon>Harpellomycetes</taxon>
        <taxon>Harpellales</taxon>
        <taxon>Legeriomycetaceae</taxon>
        <taxon>Smittium</taxon>
    </lineage>
</organism>
<sequence>MYNSYSNPQPMTPEQEIDFILEQKRQKDYIRMYSRLVERCFSDCILSFTTKVLSDKEINCAKTCTKKFMKLNDFSTIRFGEENQALIDEQSKAQN</sequence>
<proteinExistence type="inferred from homology"/>
<protein>
    <recommendedName>
        <fullName evidence="10">Mitochondrial import inner membrane translocase subunit</fullName>
    </recommendedName>
</protein>
<dbReference type="GO" id="GO:0005743">
    <property type="term" value="C:mitochondrial inner membrane"/>
    <property type="evidence" value="ECO:0007669"/>
    <property type="project" value="UniProtKB-SubCell"/>
</dbReference>
<evidence type="ECO:0000256" key="8">
    <source>
        <dbReference type="ARBA" id="ARBA00023128"/>
    </source>
</evidence>
<evidence type="ECO:0000256" key="7">
    <source>
        <dbReference type="ARBA" id="ARBA00023010"/>
    </source>
</evidence>
<keyword evidence="4 10" id="KW-0999">Mitochondrion inner membrane</keyword>
<accession>A0A2T9YEH7</accession>
<comment type="domain">
    <text evidence="10">The twin CX3C motif contains 4 conserved Cys residues that form 2 disulfide bonds in the mitochondrial intermembrane space.</text>
</comment>